<dbReference type="RefSeq" id="XP_009229028.1">
    <property type="nucleotide sequence ID" value="XM_009230764.1"/>
</dbReference>
<evidence type="ECO:0000256" key="1">
    <source>
        <dbReference type="SAM" id="MobiDB-lite"/>
    </source>
</evidence>
<sequence length="113" mass="11571">MPSVPLRIRRPVSSRTRQSRKPGKACVAGPGWRREGSPPPPPPDSAYISMAVGGLQSPPGHGRAKGWFHSGAAAGPTAGAASPNHITPYIVTCEGADMTGAKSTMAIGATEKT</sequence>
<dbReference type="HOGENOM" id="CLU_2133668_0_0_1"/>
<feature type="compositionally biased region" description="Basic residues" evidence="1">
    <location>
        <begin position="7"/>
        <end position="23"/>
    </location>
</feature>
<protein>
    <submittedName>
        <fullName evidence="2 3">Uncharacterized protein</fullName>
    </submittedName>
</protein>
<dbReference type="EMBL" id="GL385404">
    <property type="protein sequence ID" value="EJT69243.1"/>
    <property type="molecule type" value="Genomic_DNA"/>
</dbReference>
<feature type="region of interest" description="Disordered" evidence="1">
    <location>
        <begin position="1"/>
        <end position="45"/>
    </location>
</feature>
<gene>
    <name evidence="3" type="primary">20353321</name>
    <name evidence="2" type="ORF">GGTG_12863</name>
</gene>
<keyword evidence="4" id="KW-1185">Reference proteome</keyword>
<organism evidence="2">
    <name type="scientific">Gaeumannomyces tritici (strain R3-111a-1)</name>
    <name type="common">Wheat and barley take-all root rot fungus</name>
    <name type="synonym">Gaeumannomyces graminis var. tritici</name>
    <dbReference type="NCBI Taxonomy" id="644352"/>
    <lineage>
        <taxon>Eukaryota</taxon>
        <taxon>Fungi</taxon>
        <taxon>Dikarya</taxon>
        <taxon>Ascomycota</taxon>
        <taxon>Pezizomycotina</taxon>
        <taxon>Sordariomycetes</taxon>
        <taxon>Sordariomycetidae</taxon>
        <taxon>Magnaporthales</taxon>
        <taxon>Magnaporthaceae</taxon>
        <taxon>Gaeumannomyces</taxon>
    </lineage>
</organism>
<reference evidence="2" key="3">
    <citation type="submission" date="2010-09" db="EMBL/GenBank/DDBJ databases">
        <title>Annotation of Gaeumannomyces graminis var. tritici R3-111a-1.</title>
        <authorList>
            <consortium name="The Broad Institute Genome Sequencing Platform"/>
            <person name="Ma L.-J."/>
            <person name="Dead R."/>
            <person name="Young S.K."/>
            <person name="Zeng Q."/>
            <person name="Gargeya S."/>
            <person name="Fitzgerald M."/>
            <person name="Haas B."/>
            <person name="Abouelleil A."/>
            <person name="Alvarado L."/>
            <person name="Arachchi H.M."/>
            <person name="Berlin A."/>
            <person name="Brown A."/>
            <person name="Chapman S.B."/>
            <person name="Chen Z."/>
            <person name="Dunbar C."/>
            <person name="Freedman E."/>
            <person name="Gearin G."/>
            <person name="Gellesch M."/>
            <person name="Goldberg J."/>
            <person name="Griggs A."/>
            <person name="Gujja S."/>
            <person name="Heiman D."/>
            <person name="Howarth C."/>
            <person name="Larson L."/>
            <person name="Lui A."/>
            <person name="MacDonald P.J.P."/>
            <person name="Mehta T."/>
            <person name="Montmayeur A."/>
            <person name="Murphy C."/>
            <person name="Neiman D."/>
            <person name="Pearson M."/>
            <person name="Priest M."/>
            <person name="Roberts A."/>
            <person name="Saif S."/>
            <person name="Shea T."/>
            <person name="Shenoy N."/>
            <person name="Sisk P."/>
            <person name="Stolte C."/>
            <person name="Sykes S."/>
            <person name="Yandava C."/>
            <person name="Wortman J."/>
            <person name="Nusbaum C."/>
            <person name="Birren B."/>
        </authorList>
    </citation>
    <scope>NUCLEOTIDE SEQUENCE</scope>
    <source>
        <strain evidence="2">R3-111a-1</strain>
    </source>
</reference>
<reference evidence="4" key="1">
    <citation type="submission" date="2010-07" db="EMBL/GenBank/DDBJ databases">
        <title>The genome sequence of Gaeumannomyces graminis var. tritici strain R3-111a-1.</title>
        <authorList>
            <consortium name="The Broad Institute Genome Sequencing Platform"/>
            <person name="Ma L.-J."/>
            <person name="Dead R."/>
            <person name="Young S."/>
            <person name="Zeng Q."/>
            <person name="Koehrsen M."/>
            <person name="Alvarado L."/>
            <person name="Berlin A."/>
            <person name="Chapman S.B."/>
            <person name="Chen Z."/>
            <person name="Freedman E."/>
            <person name="Gellesch M."/>
            <person name="Goldberg J."/>
            <person name="Griggs A."/>
            <person name="Gujja S."/>
            <person name="Heilman E.R."/>
            <person name="Heiman D."/>
            <person name="Hepburn T."/>
            <person name="Howarth C."/>
            <person name="Jen D."/>
            <person name="Larson L."/>
            <person name="Mehta T."/>
            <person name="Neiman D."/>
            <person name="Pearson M."/>
            <person name="Roberts A."/>
            <person name="Saif S."/>
            <person name="Shea T."/>
            <person name="Shenoy N."/>
            <person name="Sisk P."/>
            <person name="Stolte C."/>
            <person name="Sykes S."/>
            <person name="Walk T."/>
            <person name="White J."/>
            <person name="Yandava C."/>
            <person name="Haas B."/>
            <person name="Nusbaum C."/>
            <person name="Birren B."/>
        </authorList>
    </citation>
    <scope>NUCLEOTIDE SEQUENCE [LARGE SCALE GENOMIC DNA]</scope>
    <source>
        <strain evidence="4">R3-111a-1</strain>
    </source>
</reference>
<name>J3PH83_GAET3</name>
<evidence type="ECO:0000313" key="4">
    <source>
        <dbReference type="Proteomes" id="UP000006039"/>
    </source>
</evidence>
<dbReference type="VEuPathDB" id="FungiDB:GGTG_12863"/>
<dbReference type="AlphaFoldDB" id="J3PH83"/>
<dbReference type="GeneID" id="20353321"/>
<accession>J3PH83</accession>
<evidence type="ECO:0000313" key="3">
    <source>
        <dbReference type="EnsemblFungi" id="EJT69243"/>
    </source>
</evidence>
<reference evidence="3" key="4">
    <citation type="journal article" date="2015" name="G3 (Bethesda)">
        <title>Genome sequences of three phytopathogenic species of the Magnaporthaceae family of fungi.</title>
        <authorList>
            <person name="Okagaki L.H."/>
            <person name="Nunes C.C."/>
            <person name="Sailsbery J."/>
            <person name="Clay B."/>
            <person name="Brown D."/>
            <person name="John T."/>
            <person name="Oh Y."/>
            <person name="Young N."/>
            <person name="Fitzgerald M."/>
            <person name="Haas B.J."/>
            <person name="Zeng Q."/>
            <person name="Young S."/>
            <person name="Adiconis X."/>
            <person name="Fan L."/>
            <person name="Levin J.Z."/>
            <person name="Mitchell T.K."/>
            <person name="Okubara P.A."/>
            <person name="Farman M.L."/>
            <person name="Kohn L.M."/>
            <person name="Birren B."/>
            <person name="Ma L.-J."/>
            <person name="Dean R.A."/>
        </authorList>
    </citation>
    <scope>NUCLEOTIDE SEQUENCE</scope>
    <source>
        <strain evidence="3">R3-111a-1</strain>
    </source>
</reference>
<reference evidence="2" key="2">
    <citation type="submission" date="2010-07" db="EMBL/GenBank/DDBJ databases">
        <authorList>
            <consortium name="The Broad Institute Genome Sequencing Platform"/>
            <consortium name="Broad Institute Genome Sequencing Center for Infectious Disease"/>
            <person name="Ma L.-J."/>
            <person name="Dead R."/>
            <person name="Young S."/>
            <person name="Zeng Q."/>
            <person name="Koehrsen M."/>
            <person name="Alvarado L."/>
            <person name="Berlin A."/>
            <person name="Chapman S.B."/>
            <person name="Chen Z."/>
            <person name="Freedman E."/>
            <person name="Gellesch M."/>
            <person name="Goldberg J."/>
            <person name="Griggs A."/>
            <person name="Gujja S."/>
            <person name="Heilman E.R."/>
            <person name="Heiman D."/>
            <person name="Hepburn T."/>
            <person name="Howarth C."/>
            <person name="Jen D."/>
            <person name="Larson L."/>
            <person name="Mehta T."/>
            <person name="Neiman D."/>
            <person name="Pearson M."/>
            <person name="Roberts A."/>
            <person name="Saif S."/>
            <person name="Shea T."/>
            <person name="Shenoy N."/>
            <person name="Sisk P."/>
            <person name="Stolte C."/>
            <person name="Sykes S."/>
            <person name="Walk T."/>
            <person name="White J."/>
            <person name="Yandava C."/>
            <person name="Haas B."/>
            <person name="Nusbaum C."/>
            <person name="Birren B."/>
        </authorList>
    </citation>
    <scope>NUCLEOTIDE SEQUENCE</scope>
    <source>
        <strain evidence="2">R3-111a-1</strain>
    </source>
</reference>
<dbReference type="EnsemblFungi" id="EJT69243">
    <property type="protein sequence ID" value="EJT69243"/>
    <property type="gene ID" value="GGTG_12863"/>
</dbReference>
<proteinExistence type="predicted"/>
<dbReference type="Proteomes" id="UP000006039">
    <property type="component" value="Unassembled WGS sequence"/>
</dbReference>
<reference evidence="3" key="5">
    <citation type="submission" date="2018-04" db="UniProtKB">
        <authorList>
            <consortium name="EnsemblFungi"/>
        </authorList>
    </citation>
    <scope>IDENTIFICATION</scope>
    <source>
        <strain evidence="3">R3-111a-1</strain>
    </source>
</reference>
<evidence type="ECO:0000313" key="2">
    <source>
        <dbReference type="EMBL" id="EJT69243.1"/>
    </source>
</evidence>